<dbReference type="STRING" id="1888891.DSOL_5176"/>
<proteinExistence type="predicted"/>
<keyword evidence="1 5" id="KW-0489">Methyltransferase</keyword>
<evidence type="ECO:0000256" key="2">
    <source>
        <dbReference type="ARBA" id="ARBA00022679"/>
    </source>
</evidence>
<dbReference type="InterPro" id="IPR001091">
    <property type="entry name" value="RM_Methyltransferase"/>
</dbReference>
<dbReference type="EMBL" id="MLBF01000092">
    <property type="protein sequence ID" value="OLN25960.1"/>
    <property type="molecule type" value="Genomic_DNA"/>
</dbReference>
<dbReference type="GO" id="GO:0032259">
    <property type="term" value="P:methylation"/>
    <property type="evidence" value="ECO:0007669"/>
    <property type="project" value="UniProtKB-KW"/>
</dbReference>
<name>A0A1Q8QF58_9FIRM</name>
<keyword evidence="2 5" id="KW-0808">Transferase</keyword>
<evidence type="ECO:0000313" key="5">
    <source>
        <dbReference type="EMBL" id="OLN25960.1"/>
    </source>
</evidence>
<reference evidence="5 6" key="1">
    <citation type="submission" date="2016-09" db="EMBL/GenBank/DDBJ databases">
        <title>Complete genome of Desulfosporosinus sp. OL.</title>
        <authorList>
            <person name="Mardanov A."/>
            <person name="Beletsky A."/>
            <person name="Panova A."/>
            <person name="Karnachuk O."/>
            <person name="Ravin N."/>
        </authorList>
    </citation>
    <scope>NUCLEOTIDE SEQUENCE [LARGE SCALE GENOMIC DNA]</scope>
    <source>
        <strain evidence="5 6">OL</strain>
    </source>
</reference>
<dbReference type="Gene3D" id="3.40.50.150">
    <property type="entry name" value="Vaccinia Virus protein VP39"/>
    <property type="match status" value="1"/>
</dbReference>
<gene>
    <name evidence="5" type="ORF">DSOL_5176</name>
</gene>
<feature type="domain" description="DNA methylase N-4/N-6" evidence="4">
    <location>
        <begin position="2"/>
        <end position="56"/>
    </location>
</feature>
<comment type="caution">
    <text evidence="5">The sequence shown here is derived from an EMBL/GenBank/DDBJ whole genome shotgun (WGS) entry which is preliminary data.</text>
</comment>
<dbReference type="InterPro" id="IPR029063">
    <property type="entry name" value="SAM-dependent_MTases_sf"/>
</dbReference>
<sequence length="92" mass="10481">MKPIPLIEYIIKNSSKYGDIVVDTFLGSGTTLLAADNTDRICYGSELDPKYCQVIIERWINYKDGINGDDVVIEREGQQYKYSELKVEQVTV</sequence>
<dbReference type="PRINTS" id="PR00508">
    <property type="entry name" value="S21N4MTFRASE"/>
</dbReference>
<evidence type="ECO:0000256" key="1">
    <source>
        <dbReference type="ARBA" id="ARBA00022603"/>
    </source>
</evidence>
<keyword evidence="3" id="KW-0680">Restriction system</keyword>
<dbReference type="SUPFAM" id="SSF53335">
    <property type="entry name" value="S-adenosyl-L-methionine-dependent methyltransferases"/>
    <property type="match status" value="1"/>
</dbReference>
<protein>
    <submittedName>
        <fullName evidence="5">Adenine-specific methyltransferase</fullName>
    </submittedName>
</protein>
<evidence type="ECO:0000313" key="6">
    <source>
        <dbReference type="Proteomes" id="UP000186102"/>
    </source>
</evidence>
<dbReference type="Pfam" id="PF01555">
    <property type="entry name" value="N6_N4_Mtase"/>
    <property type="match status" value="1"/>
</dbReference>
<accession>A0A1Q8QF58</accession>
<dbReference type="GO" id="GO:0009307">
    <property type="term" value="P:DNA restriction-modification system"/>
    <property type="evidence" value="ECO:0007669"/>
    <property type="project" value="UniProtKB-KW"/>
</dbReference>
<dbReference type="AlphaFoldDB" id="A0A1Q8QF58"/>
<organism evidence="5 6">
    <name type="scientific">Desulfosporosinus metallidurans</name>
    <dbReference type="NCBI Taxonomy" id="1888891"/>
    <lineage>
        <taxon>Bacteria</taxon>
        <taxon>Bacillati</taxon>
        <taxon>Bacillota</taxon>
        <taxon>Clostridia</taxon>
        <taxon>Eubacteriales</taxon>
        <taxon>Desulfitobacteriaceae</taxon>
        <taxon>Desulfosporosinus</taxon>
    </lineage>
</organism>
<dbReference type="Proteomes" id="UP000186102">
    <property type="component" value="Unassembled WGS sequence"/>
</dbReference>
<dbReference type="InterPro" id="IPR002941">
    <property type="entry name" value="DNA_methylase_N4/N6"/>
</dbReference>
<evidence type="ECO:0000256" key="3">
    <source>
        <dbReference type="ARBA" id="ARBA00022747"/>
    </source>
</evidence>
<keyword evidence="6" id="KW-1185">Reference proteome</keyword>
<dbReference type="GO" id="GO:0008170">
    <property type="term" value="F:N-methyltransferase activity"/>
    <property type="evidence" value="ECO:0007669"/>
    <property type="project" value="InterPro"/>
</dbReference>
<dbReference type="GO" id="GO:0003677">
    <property type="term" value="F:DNA binding"/>
    <property type="evidence" value="ECO:0007669"/>
    <property type="project" value="InterPro"/>
</dbReference>
<evidence type="ECO:0000259" key="4">
    <source>
        <dbReference type="Pfam" id="PF01555"/>
    </source>
</evidence>